<evidence type="ECO:0000313" key="4">
    <source>
        <dbReference type="Proteomes" id="UP001198402"/>
    </source>
</evidence>
<keyword evidence="1" id="KW-0175">Coiled coil</keyword>
<gene>
    <name evidence="3" type="ORF">LBV24_13475</name>
</gene>
<proteinExistence type="predicted"/>
<feature type="coiled-coil region" evidence="1">
    <location>
        <begin position="81"/>
        <end position="108"/>
    </location>
</feature>
<keyword evidence="2" id="KW-0812">Transmembrane</keyword>
<reference evidence="4" key="1">
    <citation type="submission" date="2023-07" db="EMBL/GenBank/DDBJ databases">
        <authorList>
            <person name="Yue Y."/>
        </authorList>
    </citation>
    <scope>NUCLEOTIDE SEQUENCE [LARGE SCALE GENOMIC DNA]</scope>
    <source>
        <strain evidence="4">2Y89</strain>
    </source>
</reference>
<evidence type="ECO:0000256" key="2">
    <source>
        <dbReference type="SAM" id="Phobius"/>
    </source>
</evidence>
<keyword evidence="2" id="KW-1133">Transmembrane helix</keyword>
<dbReference type="Proteomes" id="UP001198402">
    <property type="component" value="Unassembled WGS sequence"/>
</dbReference>
<protein>
    <submittedName>
        <fullName evidence="3">FUSC family protein</fullName>
    </submittedName>
</protein>
<comment type="caution">
    <text evidence="3">The sequence shown here is derived from an EMBL/GenBank/DDBJ whole genome shotgun (WGS) entry which is preliminary data.</text>
</comment>
<sequence>MKKVFIVLGFITAILATILAVTPLSNLAIIPIIVAFLCGLMILFISKKQNTKTKTIQYIFLLVIISLALTIYKGVFNTTELGDTEQLEQRAEENLEDSKEILEDLEIDEDL</sequence>
<evidence type="ECO:0000313" key="3">
    <source>
        <dbReference type="EMBL" id="MCA0154234.1"/>
    </source>
</evidence>
<evidence type="ECO:0000256" key="1">
    <source>
        <dbReference type="SAM" id="Coils"/>
    </source>
</evidence>
<accession>A0ABS7Y2S6</accession>
<dbReference type="RefSeq" id="WP_224479182.1">
    <property type="nucleotide sequence ID" value="NZ_JAIUJS010000009.1"/>
</dbReference>
<feature type="transmembrane region" description="Helical" evidence="2">
    <location>
        <begin position="58"/>
        <end position="76"/>
    </location>
</feature>
<keyword evidence="4" id="KW-1185">Reference proteome</keyword>
<feature type="transmembrane region" description="Helical" evidence="2">
    <location>
        <begin position="30"/>
        <end position="46"/>
    </location>
</feature>
<dbReference type="EMBL" id="JAIUJS010000009">
    <property type="protein sequence ID" value="MCA0154234.1"/>
    <property type="molecule type" value="Genomic_DNA"/>
</dbReference>
<name>A0ABS7Y2S6_9FLAO</name>
<organism evidence="3 4">
    <name type="scientific">Winogradskyella vincentii</name>
    <dbReference type="NCBI Taxonomy" id="2877122"/>
    <lineage>
        <taxon>Bacteria</taxon>
        <taxon>Pseudomonadati</taxon>
        <taxon>Bacteroidota</taxon>
        <taxon>Flavobacteriia</taxon>
        <taxon>Flavobacteriales</taxon>
        <taxon>Flavobacteriaceae</taxon>
        <taxon>Winogradskyella</taxon>
    </lineage>
</organism>
<keyword evidence="2" id="KW-0472">Membrane</keyword>